<dbReference type="InterPro" id="IPR014001">
    <property type="entry name" value="Helicase_ATP-bd"/>
</dbReference>
<name>A0A401RLY4_CHIPU</name>
<dbReference type="STRING" id="137246.A0A401RLY4"/>
<dbReference type="EMBL" id="BEZZ01001517">
    <property type="protein sequence ID" value="GCC19197.1"/>
    <property type="molecule type" value="Genomic_DNA"/>
</dbReference>
<evidence type="ECO:0000313" key="9">
    <source>
        <dbReference type="EMBL" id="GCC19197.1"/>
    </source>
</evidence>
<dbReference type="Proteomes" id="UP000287033">
    <property type="component" value="Unassembled WGS sequence"/>
</dbReference>
<dbReference type="PROSITE" id="PS51467">
    <property type="entry name" value="HARP"/>
    <property type="match status" value="2"/>
</dbReference>
<dbReference type="Gene3D" id="3.40.50.10810">
    <property type="entry name" value="Tandem AAA-ATPase domain"/>
    <property type="match status" value="1"/>
</dbReference>
<dbReference type="SMART" id="SM00487">
    <property type="entry name" value="DEXDc"/>
    <property type="match status" value="1"/>
</dbReference>
<evidence type="ECO:0000313" key="10">
    <source>
        <dbReference type="Proteomes" id="UP000287033"/>
    </source>
</evidence>
<dbReference type="GO" id="GO:0031297">
    <property type="term" value="P:replication fork processing"/>
    <property type="evidence" value="ECO:0007669"/>
    <property type="project" value="TreeGrafter"/>
</dbReference>
<evidence type="ECO:0000256" key="1">
    <source>
        <dbReference type="ARBA" id="ARBA00004123"/>
    </source>
</evidence>
<dbReference type="GO" id="GO:0043596">
    <property type="term" value="C:nuclear replication fork"/>
    <property type="evidence" value="ECO:0007669"/>
    <property type="project" value="TreeGrafter"/>
</dbReference>
<accession>A0A401RLY4</accession>
<dbReference type="GO" id="GO:0006281">
    <property type="term" value="P:DNA repair"/>
    <property type="evidence" value="ECO:0007669"/>
    <property type="project" value="TreeGrafter"/>
</dbReference>
<feature type="domain" description="HARP" evidence="8">
    <location>
        <begin position="280"/>
        <end position="353"/>
    </location>
</feature>
<dbReference type="OMA" id="RCEVEIG"/>
<dbReference type="OrthoDB" id="2801544at2759"/>
<dbReference type="Pfam" id="PF00176">
    <property type="entry name" value="SNF2-rel_dom"/>
    <property type="match status" value="1"/>
</dbReference>
<dbReference type="AlphaFoldDB" id="A0A401RLY4"/>
<evidence type="ECO:0000256" key="4">
    <source>
        <dbReference type="ARBA" id="ARBA00023242"/>
    </source>
</evidence>
<feature type="compositionally biased region" description="Low complexity" evidence="7">
    <location>
        <begin position="29"/>
        <end position="43"/>
    </location>
</feature>
<keyword evidence="3" id="KW-0378">Hydrolase</keyword>
<dbReference type="Pfam" id="PF07443">
    <property type="entry name" value="HARP"/>
    <property type="match status" value="2"/>
</dbReference>
<gene>
    <name evidence="9" type="ORF">chiPu_0018261</name>
</gene>
<dbReference type="PANTHER" id="PTHR45766">
    <property type="entry name" value="DNA ANNEALING HELICASE AND ENDONUCLEASE ZRANB3 FAMILY MEMBER"/>
    <property type="match status" value="1"/>
</dbReference>
<evidence type="ECO:0000259" key="8">
    <source>
        <dbReference type="PROSITE" id="PS51467"/>
    </source>
</evidence>
<evidence type="ECO:0000256" key="3">
    <source>
        <dbReference type="ARBA" id="ARBA00022801"/>
    </source>
</evidence>
<dbReference type="InterPro" id="IPR038718">
    <property type="entry name" value="SNF2-like_sf"/>
</dbReference>
<dbReference type="InterPro" id="IPR000330">
    <property type="entry name" value="SNF2_N"/>
</dbReference>
<dbReference type="GO" id="GO:0016787">
    <property type="term" value="F:hydrolase activity"/>
    <property type="evidence" value="ECO:0007669"/>
    <property type="project" value="UniProtKB-KW"/>
</dbReference>
<protein>
    <recommendedName>
        <fullName evidence="2">SWI/SNF-related matrix-associated actin-dependent regulator of chromatin subfamily A-like protein 1</fullName>
    </recommendedName>
    <alternativeName>
        <fullName evidence="6">HepA-related protein</fullName>
    </alternativeName>
    <alternativeName>
        <fullName evidence="5">Sucrose nonfermenting protein 2-like 1</fullName>
    </alternativeName>
</protein>
<sequence>MSVALTEDQKRQIEANRLKALARRAERLASQQQQQALSQQHSAFPSGNRNGLQYTPTHRHLGLVQQSDSTAKMASPECTGQQRTAIIDTVPQASLSMENGETKFTLLVAQPDSTTKSNPSCPTEERNMLASNSLEQEASAGTNLGQSISGNAHFQSGKSHFSSAEISVGNWSNNYRGSCVKYSKDRFRVEIGYNAELVSMFRTIPSRNFDTATKMWNFSLDDYNHLMEQVKLVPKITLKPLDGTSEPEMAMTTSSLPKTGRKQCSALTVNQLAMLGRNWKKPAAVIQGQFGLLSRSRCEVEIGYHAEVLKIFKQAKSRHYDMKTRKWSFLLEDYRQLIDALSKISDVQIEPFPRGVLEIFLPQFEKTSLEPVEVPEADLSAVDPKLVHSLMPFQRDGVNFAVSRGGRLLLADDMGLGKTLQAICIATVYRNEWPVLVITPSSVRFTWAQAFSQWLPSLDTKAIDVILTGKDRLSSSRVSIISYDLLAKLRNQLMEKHFQVIIVLPWGWDYSGSSNLVELRLLLLESLMIRRLKSDVLSQLPAKRRKVVLVQPEGVSAKARAALEAAAKEMTKDHKTKREKKEALLLFYNRTAEAKVRSIVEYVKDLLESGREKFLVFGHHQLVLDALCETLGEKVTFSGIEFRWTVLWGRPDLLKIF</sequence>
<dbReference type="InterPro" id="IPR010003">
    <property type="entry name" value="HARP_dom"/>
</dbReference>
<feature type="domain" description="HARP" evidence="8">
    <location>
        <begin position="170"/>
        <end position="242"/>
    </location>
</feature>
<feature type="compositionally biased region" description="Polar residues" evidence="7">
    <location>
        <begin position="45"/>
        <end position="55"/>
    </location>
</feature>
<feature type="region of interest" description="Disordered" evidence="7">
    <location>
        <begin position="29"/>
        <end position="55"/>
    </location>
</feature>
<evidence type="ECO:0000256" key="2">
    <source>
        <dbReference type="ARBA" id="ARBA00020162"/>
    </source>
</evidence>
<keyword evidence="4" id="KW-0539">Nucleus</keyword>
<organism evidence="9 10">
    <name type="scientific">Chiloscyllium punctatum</name>
    <name type="common">Brownbanded bambooshark</name>
    <name type="synonym">Hemiscyllium punctatum</name>
    <dbReference type="NCBI Taxonomy" id="137246"/>
    <lineage>
        <taxon>Eukaryota</taxon>
        <taxon>Metazoa</taxon>
        <taxon>Chordata</taxon>
        <taxon>Craniata</taxon>
        <taxon>Vertebrata</taxon>
        <taxon>Chondrichthyes</taxon>
        <taxon>Elasmobranchii</taxon>
        <taxon>Galeomorphii</taxon>
        <taxon>Galeoidea</taxon>
        <taxon>Orectolobiformes</taxon>
        <taxon>Hemiscylliidae</taxon>
        <taxon>Chiloscyllium</taxon>
    </lineage>
</organism>
<comment type="subcellular location">
    <subcellularLocation>
        <location evidence="1">Nucleus</location>
    </subcellularLocation>
</comment>
<dbReference type="InterPro" id="IPR027417">
    <property type="entry name" value="P-loop_NTPase"/>
</dbReference>
<evidence type="ECO:0000256" key="6">
    <source>
        <dbReference type="ARBA" id="ARBA00031896"/>
    </source>
</evidence>
<comment type="caution">
    <text evidence="9">The sequence shown here is derived from an EMBL/GenBank/DDBJ whole genome shotgun (WGS) entry which is preliminary data.</text>
</comment>
<evidence type="ECO:0000256" key="7">
    <source>
        <dbReference type="SAM" id="MobiDB-lite"/>
    </source>
</evidence>
<dbReference type="SUPFAM" id="SSF52540">
    <property type="entry name" value="P-loop containing nucleoside triphosphate hydrolases"/>
    <property type="match status" value="1"/>
</dbReference>
<dbReference type="PANTHER" id="PTHR45766:SF6">
    <property type="entry name" value="SWI_SNF-RELATED MATRIX-ASSOCIATED ACTIN-DEPENDENT REGULATOR OF CHROMATIN SUBFAMILY A-LIKE PROTEIN 1"/>
    <property type="match status" value="1"/>
</dbReference>
<evidence type="ECO:0000256" key="5">
    <source>
        <dbReference type="ARBA" id="ARBA00029621"/>
    </source>
</evidence>
<proteinExistence type="predicted"/>
<reference evidence="9 10" key="1">
    <citation type="journal article" date="2018" name="Nat. Ecol. Evol.">
        <title>Shark genomes provide insights into elasmobranch evolution and the origin of vertebrates.</title>
        <authorList>
            <person name="Hara Y"/>
            <person name="Yamaguchi K"/>
            <person name="Onimaru K"/>
            <person name="Kadota M"/>
            <person name="Koyanagi M"/>
            <person name="Keeley SD"/>
            <person name="Tatsumi K"/>
            <person name="Tanaka K"/>
            <person name="Motone F"/>
            <person name="Kageyama Y"/>
            <person name="Nozu R"/>
            <person name="Adachi N"/>
            <person name="Nishimura O"/>
            <person name="Nakagawa R"/>
            <person name="Tanegashima C"/>
            <person name="Kiyatake I"/>
            <person name="Matsumoto R"/>
            <person name="Murakumo K"/>
            <person name="Nishida K"/>
            <person name="Terakita A"/>
            <person name="Kuratani S"/>
            <person name="Sato K"/>
            <person name="Hyodo S Kuraku.S."/>
        </authorList>
    </citation>
    <scope>NUCLEOTIDE SEQUENCE [LARGE SCALE GENOMIC DNA]</scope>
</reference>
<dbReference type="GO" id="GO:0005524">
    <property type="term" value="F:ATP binding"/>
    <property type="evidence" value="ECO:0007669"/>
    <property type="project" value="InterPro"/>
</dbReference>
<keyword evidence="10" id="KW-1185">Reference proteome</keyword>